<sequence length="367" mass="40687">MAGNKDRLVVRQPRKVQQSDRKRGNWKLDSLTIGRRDDWTVMRSHGLSVAVEAVVLVVRQRGLKMSGDLALEWLVSELSLIAAVDEWGYICTGFVIMDRHSRSFSHLYKAPGSTLLPFSRCVMAKNPHVDGSTPKAPSGTRLWRRRGWVPVLLCLLAGVALALLEAHPSLGQLTKMDRVLSLLEAARVFEARCTRLQTSLMIHWNPYHAVEVNPASSTSASSEEGDGDNGFEIRLRRASDGAMVDGWYEPGRVYMLEVTNRYQLVGFQDLVLWLAPAPHRQASKMGGSMMASMETMPGADGVLHGMSALEPKDIMGAMKEMKMRGINKVGSCHNPRLSSSITLTCPNLGTHSSRLDPMIRNKKVIEN</sequence>
<dbReference type="EMBL" id="CAAALY010245967">
    <property type="protein sequence ID" value="VEL33543.1"/>
    <property type="molecule type" value="Genomic_DNA"/>
</dbReference>
<organism evidence="2 3">
    <name type="scientific">Protopolystoma xenopodis</name>
    <dbReference type="NCBI Taxonomy" id="117903"/>
    <lineage>
        <taxon>Eukaryota</taxon>
        <taxon>Metazoa</taxon>
        <taxon>Spiralia</taxon>
        <taxon>Lophotrochozoa</taxon>
        <taxon>Platyhelminthes</taxon>
        <taxon>Monogenea</taxon>
        <taxon>Polyopisthocotylea</taxon>
        <taxon>Polystomatidea</taxon>
        <taxon>Polystomatidae</taxon>
        <taxon>Protopolystoma</taxon>
    </lineage>
</organism>
<evidence type="ECO:0000313" key="2">
    <source>
        <dbReference type="EMBL" id="VEL33543.1"/>
    </source>
</evidence>
<keyword evidence="1" id="KW-1133">Transmembrane helix</keyword>
<accession>A0A3S5C3U9</accession>
<dbReference type="Proteomes" id="UP000784294">
    <property type="component" value="Unassembled WGS sequence"/>
</dbReference>
<keyword evidence="3" id="KW-1185">Reference proteome</keyword>
<name>A0A3S5C3U9_9PLAT</name>
<feature type="transmembrane region" description="Helical" evidence="1">
    <location>
        <begin position="147"/>
        <end position="164"/>
    </location>
</feature>
<evidence type="ECO:0000256" key="1">
    <source>
        <dbReference type="SAM" id="Phobius"/>
    </source>
</evidence>
<dbReference type="AlphaFoldDB" id="A0A3S5C3U9"/>
<keyword evidence="1" id="KW-0472">Membrane</keyword>
<comment type="caution">
    <text evidence="2">The sequence shown here is derived from an EMBL/GenBank/DDBJ whole genome shotgun (WGS) entry which is preliminary data.</text>
</comment>
<proteinExistence type="predicted"/>
<reference evidence="2" key="1">
    <citation type="submission" date="2018-11" db="EMBL/GenBank/DDBJ databases">
        <authorList>
            <consortium name="Pathogen Informatics"/>
        </authorList>
    </citation>
    <scope>NUCLEOTIDE SEQUENCE</scope>
</reference>
<evidence type="ECO:0000313" key="3">
    <source>
        <dbReference type="Proteomes" id="UP000784294"/>
    </source>
</evidence>
<protein>
    <submittedName>
        <fullName evidence="2">Uncharacterized protein</fullName>
    </submittedName>
</protein>
<keyword evidence="1" id="KW-0812">Transmembrane</keyword>
<gene>
    <name evidence="2" type="ORF">PXEA_LOCUS26983</name>
</gene>